<dbReference type="AlphaFoldDB" id="A0A5N3PHR5"/>
<dbReference type="InterPro" id="IPR006076">
    <property type="entry name" value="FAD-dep_OxRdtase"/>
</dbReference>
<dbReference type="GO" id="GO:0016491">
    <property type="term" value="F:oxidoreductase activity"/>
    <property type="evidence" value="ECO:0007669"/>
    <property type="project" value="UniProtKB-KW"/>
</dbReference>
<organism evidence="3 4">
    <name type="scientific">Microvirga brassicacearum</name>
    <dbReference type="NCBI Taxonomy" id="2580413"/>
    <lineage>
        <taxon>Bacteria</taxon>
        <taxon>Pseudomonadati</taxon>
        <taxon>Pseudomonadota</taxon>
        <taxon>Alphaproteobacteria</taxon>
        <taxon>Hyphomicrobiales</taxon>
        <taxon>Methylobacteriaceae</taxon>
        <taxon>Microvirga</taxon>
    </lineage>
</organism>
<feature type="domain" description="FAD dependent oxidoreductase" evidence="2">
    <location>
        <begin position="7"/>
        <end position="351"/>
    </location>
</feature>
<dbReference type="InterPro" id="IPR036188">
    <property type="entry name" value="FAD/NAD-bd_sf"/>
</dbReference>
<dbReference type="PANTHER" id="PTHR13847">
    <property type="entry name" value="SARCOSINE DEHYDROGENASE-RELATED"/>
    <property type="match status" value="1"/>
</dbReference>
<dbReference type="Proteomes" id="UP000325684">
    <property type="component" value="Unassembled WGS sequence"/>
</dbReference>
<evidence type="ECO:0000313" key="4">
    <source>
        <dbReference type="Proteomes" id="UP000325684"/>
    </source>
</evidence>
<dbReference type="OrthoDB" id="9815989at2"/>
<dbReference type="Gene3D" id="3.30.9.10">
    <property type="entry name" value="D-Amino Acid Oxidase, subunit A, domain 2"/>
    <property type="match status" value="1"/>
</dbReference>
<protein>
    <submittedName>
        <fullName evidence="3">FAD-binding oxidoreductase</fullName>
    </submittedName>
</protein>
<dbReference type="Gene3D" id="3.50.50.60">
    <property type="entry name" value="FAD/NAD(P)-binding domain"/>
    <property type="match status" value="1"/>
</dbReference>
<comment type="caution">
    <text evidence="3">The sequence shown here is derived from an EMBL/GenBank/DDBJ whole genome shotgun (WGS) entry which is preliminary data.</text>
</comment>
<dbReference type="RefSeq" id="WP_150942281.1">
    <property type="nucleotide sequence ID" value="NZ_VCMV01000003.1"/>
</dbReference>
<evidence type="ECO:0000259" key="2">
    <source>
        <dbReference type="Pfam" id="PF01266"/>
    </source>
</evidence>
<evidence type="ECO:0000313" key="3">
    <source>
        <dbReference type="EMBL" id="KAB0269223.1"/>
    </source>
</evidence>
<keyword evidence="4" id="KW-1185">Reference proteome</keyword>
<sequence length="376" mass="39918">MSRSAFDTAVIGGGLHGLSAALHLARAGRRVVLVEQNWVGRHASGATAAGVRTLGRDLAEVPISLESMEMWHRIEAIVGDHCGFHSYGQLRVAEFTAHLPSLEKRLETMHQQGYGHEEIIDRAELLKLVPAIAPHCVGALIARRDGAADPHRALRAFRRSCEGAGVVIHEGCGVTAIDRRGSDWHIRAGEQEITVPVIVNAAGAWAARLAALVGDDIPLGLKASMMIVTERLAPLLKPVVSVVGRSLSFKQSDQGTLVIGGGLQGRADIDAQKSAVDFTELAKGARAATDLFPSVKDVRITRSWAGIEAKTKDLLPVIGPSPNASGVFHAFGFSGHGFQLVPVVGSIIADLVVSGKTQRHISPFSAERLMTTRAAA</sequence>
<accession>A0A5N3PHR5</accession>
<proteinExistence type="predicted"/>
<name>A0A5N3PHR5_9HYPH</name>
<dbReference type="Pfam" id="PF01266">
    <property type="entry name" value="DAO"/>
    <property type="match status" value="1"/>
</dbReference>
<dbReference type="GO" id="GO:0005737">
    <property type="term" value="C:cytoplasm"/>
    <property type="evidence" value="ECO:0007669"/>
    <property type="project" value="TreeGrafter"/>
</dbReference>
<dbReference type="EMBL" id="VCMV01000003">
    <property type="protein sequence ID" value="KAB0269223.1"/>
    <property type="molecule type" value="Genomic_DNA"/>
</dbReference>
<keyword evidence="1" id="KW-0560">Oxidoreductase</keyword>
<evidence type="ECO:0000256" key="1">
    <source>
        <dbReference type="ARBA" id="ARBA00023002"/>
    </source>
</evidence>
<reference evidence="3 4" key="1">
    <citation type="journal article" date="2019" name="Microorganisms">
        <title>Genome Insights into the Novel Species Microvirga brassicacearum, a Rapeseed Endophyte with Biotechnological Potential.</title>
        <authorList>
            <person name="Jimenez-Gomez A."/>
            <person name="Saati-Santamaria Z."/>
            <person name="Igual J.M."/>
            <person name="Rivas R."/>
            <person name="Mateos P.F."/>
            <person name="Garcia-Fraile P."/>
        </authorList>
    </citation>
    <scope>NUCLEOTIDE SEQUENCE [LARGE SCALE GENOMIC DNA]</scope>
    <source>
        <strain evidence="3 4">CDVBN77</strain>
    </source>
</reference>
<dbReference type="SUPFAM" id="SSF51905">
    <property type="entry name" value="FAD/NAD(P)-binding domain"/>
    <property type="match status" value="1"/>
</dbReference>
<gene>
    <name evidence="3" type="ORF">FEZ63_03745</name>
</gene>